<sequence length="310" mass="34688">MGTVRYFFHLQAKRMHRTISDWGIHPLVVYIGLPILFVAGAIALFIRTPYAPWIYAGIAALALLQWCGVERQRFLRQVFDRQTYWRIRLLENVLLMMPFAAFLLYKGEWWFAVGLLVLAAVAVPVRIGNTGGKTLPTPFSGKPFEFTIGFRASVGMLLLAYLLLVIGIYVNNENLSIATIVLMVLVCANYYGWSEPVLYAWIYALTPRVFLGMKIKTAFRQVSLLLLPMVVVAAIGFSGSWLALLIVLVVGYGYLALAVLAKYAAFPGSVNIPQGIFMALSLMLPPLLLVSIPYFYHKAMANMATVIRPR</sequence>
<reference evidence="3" key="1">
    <citation type="submission" date="2016-10" db="EMBL/GenBank/DDBJ databases">
        <authorList>
            <person name="Varghese N."/>
            <person name="Submissions S."/>
        </authorList>
    </citation>
    <scope>NUCLEOTIDE SEQUENCE [LARGE SCALE GENOMIC DNA]</scope>
    <source>
        <strain evidence="3">Jip14</strain>
    </source>
</reference>
<proteinExistence type="predicted"/>
<feature type="transmembrane region" description="Helical" evidence="1">
    <location>
        <begin position="175"/>
        <end position="193"/>
    </location>
</feature>
<dbReference type="Proteomes" id="UP000198916">
    <property type="component" value="Unassembled WGS sequence"/>
</dbReference>
<feature type="transmembrane region" description="Helical" evidence="1">
    <location>
        <begin position="89"/>
        <end position="105"/>
    </location>
</feature>
<feature type="transmembrane region" description="Helical" evidence="1">
    <location>
        <begin position="243"/>
        <end position="264"/>
    </location>
</feature>
<protein>
    <submittedName>
        <fullName evidence="2">Uncharacterized protein</fullName>
    </submittedName>
</protein>
<keyword evidence="1" id="KW-1133">Transmembrane helix</keyword>
<dbReference type="AlphaFoldDB" id="A0A1H7LKS5"/>
<dbReference type="STRING" id="332977.SAMN05421740_103197"/>
<evidence type="ECO:0000313" key="3">
    <source>
        <dbReference type="Proteomes" id="UP000198916"/>
    </source>
</evidence>
<feature type="transmembrane region" description="Helical" evidence="1">
    <location>
        <begin position="111"/>
        <end position="127"/>
    </location>
</feature>
<feature type="transmembrane region" description="Helical" evidence="1">
    <location>
        <begin position="148"/>
        <end position="169"/>
    </location>
</feature>
<name>A0A1H7LKS5_9SPHI</name>
<feature type="transmembrane region" description="Helical" evidence="1">
    <location>
        <begin position="52"/>
        <end position="69"/>
    </location>
</feature>
<keyword evidence="1" id="KW-0812">Transmembrane</keyword>
<keyword evidence="1" id="KW-0472">Membrane</keyword>
<evidence type="ECO:0000313" key="2">
    <source>
        <dbReference type="EMBL" id="SEK99544.1"/>
    </source>
</evidence>
<dbReference type="EMBL" id="FNZR01000003">
    <property type="protein sequence ID" value="SEK99544.1"/>
    <property type="molecule type" value="Genomic_DNA"/>
</dbReference>
<feature type="transmembrane region" description="Helical" evidence="1">
    <location>
        <begin position="22"/>
        <end position="46"/>
    </location>
</feature>
<keyword evidence="3" id="KW-1185">Reference proteome</keyword>
<evidence type="ECO:0000256" key="1">
    <source>
        <dbReference type="SAM" id="Phobius"/>
    </source>
</evidence>
<gene>
    <name evidence="2" type="ORF">SAMN05421740_103197</name>
</gene>
<organism evidence="2 3">
    <name type="scientific">Parapedobacter koreensis</name>
    <dbReference type="NCBI Taxonomy" id="332977"/>
    <lineage>
        <taxon>Bacteria</taxon>
        <taxon>Pseudomonadati</taxon>
        <taxon>Bacteroidota</taxon>
        <taxon>Sphingobacteriia</taxon>
        <taxon>Sphingobacteriales</taxon>
        <taxon>Sphingobacteriaceae</taxon>
        <taxon>Parapedobacter</taxon>
    </lineage>
</organism>
<accession>A0A1H7LKS5</accession>
<feature type="transmembrane region" description="Helical" evidence="1">
    <location>
        <begin position="276"/>
        <end position="296"/>
    </location>
</feature>